<keyword evidence="2" id="KW-1185">Reference proteome</keyword>
<name>A0A2I0WJG4_9ASPA</name>
<reference evidence="1 2" key="1">
    <citation type="journal article" date="2016" name="Sci. Rep.">
        <title>The Dendrobium catenatum Lindl. genome sequence provides insights into polysaccharide synthase, floral development and adaptive evolution.</title>
        <authorList>
            <person name="Zhang G.Q."/>
            <person name="Xu Q."/>
            <person name="Bian C."/>
            <person name="Tsai W.C."/>
            <person name="Yeh C.M."/>
            <person name="Liu K.W."/>
            <person name="Yoshida K."/>
            <person name="Zhang L.S."/>
            <person name="Chang S.B."/>
            <person name="Chen F."/>
            <person name="Shi Y."/>
            <person name="Su Y.Y."/>
            <person name="Zhang Y.Q."/>
            <person name="Chen L.J."/>
            <person name="Yin Y."/>
            <person name="Lin M."/>
            <person name="Huang H."/>
            <person name="Deng H."/>
            <person name="Wang Z.W."/>
            <person name="Zhu S.L."/>
            <person name="Zhao X."/>
            <person name="Deng C."/>
            <person name="Niu S.C."/>
            <person name="Huang J."/>
            <person name="Wang M."/>
            <person name="Liu G.H."/>
            <person name="Yang H.J."/>
            <person name="Xiao X.J."/>
            <person name="Hsiao Y.Y."/>
            <person name="Wu W.L."/>
            <person name="Chen Y.Y."/>
            <person name="Mitsuda N."/>
            <person name="Ohme-Takagi M."/>
            <person name="Luo Y.B."/>
            <person name="Van de Peer Y."/>
            <person name="Liu Z.J."/>
        </authorList>
    </citation>
    <scope>NUCLEOTIDE SEQUENCE [LARGE SCALE GENOMIC DNA]</scope>
    <source>
        <tissue evidence="1">The whole plant</tissue>
    </source>
</reference>
<gene>
    <name evidence="1" type="ORF">MA16_Dca027636</name>
</gene>
<dbReference type="AlphaFoldDB" id="A0A2I0WJG4"/>
<protein>
    <submittedName>
        <fullName evidence="1">Uncharacterized protein</fullName>
    </submittedName>
</protein>
<evidence type="ECO:0000313" key="1">
    <source>
        <dbReference type="EMBL" id="PKU75803.1"/>
    </source>
</evidence>
<dbReference type="EMBL" id="KZ502570">
    <property type="protein sequence ID" value="PKU75803.1"/>
    <property type="molecule type" value="Genomic_DNA"/>
</dbReference>
<sequence>MVCALSGHDNTVCSVFSRPTVSKQFLVHMTQLVGASARKPHHAKHSLTPMFE</sequence>
<dbReference type="Proteomes" id="UP000233837">
    <property type="component" value="Unassembled WGS sequence"/>
</dbReference>
<evidence type="ECO:0000313" key="2">
    <source>
        <dbReference type="Proteomes" id="UP000233837"/>
    </source>
</evidence>
<reference evidence="1 2" key="2">
    <citation type="journal article" date="2017" name="Nature">
        <title>The Apostasia genome and the evolution of orchids.</title>
        <authorList>
            <person name="Zhang G.Q."/>
            <person name="Liu K.W."/>
            <person name="Li Z."/>
            <person name="Lohaus R."/>
            <person name="Hsiao Y.Y."/>
            <person name="Niu S.C."/>
            <person name="Wang J.Y."/>
            <person name="Lin Y.C."/>
            <person name="Xu Q."/>
            <person name="Chen L.J."/>
            <person name="Yoshida K."/>
            <person name="Fujiwara S."/>
            <person name="Wang Z.W."/>
            <person name="Zhang Y.Q."/>
            <person name="Mitsuda N."/>
            <person name="Wang M."/>
            <person name="Liu G.H."/>
            <person name="Pecoraro L."/>
            <person name="Huang H.X."/>
            <person name="Xiao X.J."/>
            <person name="Lin M."/>
            <person name="Wu X.Y."/>
            <person name="Wu W.L."/>
            <person name="Chen Y.Y."/>
            <person name="Chang S.B."/>
            <person name="Sakamoto S."/>
            <person name="Ohme-Takagi M."/>
            <person name="Yagi M."/>
            <person name="Zeng S.J."/>
            <person name="Shen C.Y."/>
            <person name="Yeh C.M."/>
            <person name="Luo Y.B."/>
            <person name="Tsai W.C."/>
            <person name="Van de Peer Y."/>
            <person name="Liu Z.J."/>
        </authorList>
    </citation>
    <scope>NUCLEOTIDE SEQUENCE [LARGE SCALE GENOMIC DNA]</scope>
    <source>
        <tissue evidence="1">The whole plant</tissue>
    </source>
</reference>
<accession>A0A2I0WJG4</accession>
<organism evidence="1 2">
    <name type="scientific">Dendrobium catenatum</name>
    <dbReference type="NCBI Taxonomy" id="906689"/>
    <lineage>
        <taxon>Eukaryota</taxon>
        <taxon>Viridiplantae</taxon>
        <taxon>Streptophyta</taxon>
        <taxon>Embryophyta</taxon>
        <taxon>Tracheophyta</taxon>
        <taxon>Spermatophyta</taxon>
        <taxon>Magnoliopsida</taxon>
        <taxon>Liliopsida</taxon>
        <taxon>Asparagales</taxon>
        <taxon>Orchidaceae</taxon>
        <taxon>Epidendroideae</taxon>
        <taxon>Malaxideae</taxon>
        <taxon>Dendrobiinae</taxon>
        <taxon>Dendrobium</taxon>
    </lineage>
</organism>
<proteinExistence type="predicted"/>